<dbReference type="OrthoDB" id="19092at2759"/>
<dbReference type="CDD" id="cd11780">
    <property type="entry name" value="SH3_Sorbs_3"/>
    <property type="match status" value="1"/>
</dbReference>
<dbReference type="PANTHER" id="PTHR14167">
    <property type="entry name" value="SH3 DOMAIN-CONTAINING"/>
    <property type="match status" value="1"/>
</dbReference>
<evidence type="ECO:0000256" key="2">
    <source>
        <dbReference type="ARBA" id="ARBA00022737"/>
    </source>
</evidence>
<protein>
    <recommendedName>
        <fullName evidence="5">SH3 domain-containing protein</fullName>
    </recommendedName>
</protein>
<feature type="domain" description="SH3" evidence="5">
    <location>
        <begin position="1489"/>
        <end position="1552"/>
    </location>
</feature>
<feature type="compositionally biased region" description="Basic and acidic residues" evidence="4">
    <location>
        <begin position="1081"/>
        <end position="1090"/>
    </location>
</feature>
<feature type="compositionally biased region" description="Basic and acidic residues" evidence="4">
    <location>
        <begin position="425"/>
        <end position="448"/>
    </location>
</feature>
<name>A0A7R9ADE7_9CRUS</name>
<feature type="compositionally biased region" description="Polar residues" evidence="4">
    <location>
        <begin position="333"/>
        <end position="344"/>
    </location>
</feature>
<evidence type="ECO:0000313" key="6">
    <source>
        <dbReference type="EMBL" id="CAD7251951.1"/>
    </source>
</evidence>
<dbReference type="Pfam" id="PF07653">
    <property type="entry name" value="SH3_2"/>
    <property type="match status" value="1"/>
</dbReference>
<feature type="domain" description="SH3" evidence="5">
    <location>
        <begin position="1564"/>
        <end position="1623"/>
    </location>
</feature>
<evidence type="ECO:0000256" key="1">
    <source>
        <dbReference type="ARBA" id="ARBA00022443"/>
    </source>
</evidence>
<organism evidence="6">
    <name type="scientific">Darwinula stevensoni</name>
    <dbReference type="NCBI Taxonomy" id="69355"/>
    <lineage>
        <taxon>Eukaryota</taxon>
        <taxon>Metazoa</taxon>
        <taxon>Ecdysozoa</taxon>
        <taxon>Arthropoda</taxon>
        <taxon>Crustacea</taxon>
        <taxon>Oligostraca</taxon>
        <taxon>Ostracoda</taxon>
        <taxon>Podocopa</taxon>
        <taxon>Podocopida</taxon>
        <taxon>Darwinulocopina</taxon>
        <taxon>Darwinuloidea</taxon>
        <taxon>Darwinulidae</taxon>
        <taxon>Darwinula</taxon>
    </lineage>
</organism>
<keyword evidence="2" id="KW-0677">Repeat</keyword>
<keyword evidence="7" id="KW-1185">Reference proteome</keyword>
<feature type="compositionally biased region" description="Basic residues" evidence="4">
    <location>
        <begin position="306"/>
        <end position="315"/>
    </location>
</feature>
<feature type="domain" description="SH3" evidence="5">
    <location>
        <begin position="1814"/>
        <end position="1873"/>
    </location>
</feature>
<dbReference type="PANTHER" id="PTHR14167:SF116">
    <property type="entry name" value="CAP, ISOFORM AC"/>
    <property type="match status" value="1"/>
</dbReference>
<dbReference type="EMBL" id="CAJPEV010003971">
    <property type="protein sequence ID" value="CAG0900909.1"/>
    <property type="molecule type" value="Genomic_DNA"/>
</dbReference>
<feature type="region of interest" description="Disordered" evidence="4">
    <location>
        <begin position="1294"/>
        <end position="1341"/>
    </location>
</feature>
<feature type="region of interest" description="Disordered" evidence="4">
    <location>
        <begin position="924"/>
        <end position="979"/>
    </location>
</feature>
<feature type="compositionally biased region" description="Basic and acidic residues" evidence="4">
    <location>
        <begin position="755"/>
        <end position="796"/>
    </location>
</feature>
<dbReference type="InterPro" id="IPR036028">
    <property type="entry name" value="SH3-like_dom_sf"/>
</dbReference>
<accession>A0A7R9ADE7</accession>
<dbReference type="SMART" id="SM00326">
    <property type="entry name" value="SH3"/>
    <property type="match status" value="3"/>
</dbReference>
<sequence>MFWLDSLNIVLDRAWRHRALWKELAGYESDSTLVFRRKEDLSSSQEVEPGQQKLWYREVQRGGEVPLTGLRKPAPEKPAEEEAMWGGNTRVHRHIQTWNPPLRRSRSAPSYPPLFSQLKRTSPSRAFSSLSRTPVSLSSLRSPSFEAEEQARAERVEREYREQVQKMKDDLENAGREPEPENLVRVSSKAMFSSAVQAGLQPDDVDSESKSLEVEARYSPRGVEMYPNVKQAASKPGAAKKDRQRKDNPDAKRRAPVRETKTRRTVVELKAEGPRKRARSSSASRCPACNPDLVGGPRGPCTEKHHLSRKKRPVATKKTEDKPPPRSRGIKTTKFTASIKSGSDANPPVPPPRMQRPTSPRLLRRGASSPKILPDGKIPPGLQPQEQTSSDPPQEQTNSDPPPRTDEHRPTPINKSEPSLTAYLTERRPVSDSKFRDRDPRPSRRIIDSLKSTTLPRTGSSIANRVLCFEESYTPIPKSTLLVHAAKDQIARKEERERRRSRDSSPSVDSQEYQRYILELFHSTPKSDRFLKLKKFYANLEKIARIEKTCSTADLIQLSRENMIDFETWKRFRTVERAQDELKALYKELDEAQTQREFQYKAKDQKSLRWHGDVSLRLRDSSMEDLKEKFATMEFRRATVKRRHSHLDTYKPLLRSNSVLDLTHKYDSLERMAKLESYCEYRRFSNEQLYYDSWPASMITVSAMRDAEISDLRVRAASEPHPMSQKESNVLSKSSSISSPRHLGDKAATLPAPTKKRDDPACKEAISEREKRNLSRKLSEELQEKFQKRAQRHSDPRPGMLETPRTMTSFASSDGSDQSFLSQDKSNFVLVLKPPGDGKEPNLSDIERSVDKVINGDHSESSSSVTSVSTVINRDVFSKVRYYERKAFKARKNAVPKVIGPTHGDVRRLRHSIEMIAEREAARTQDIYGTLPRGTGGRSPEGKKHGHSKSLASLNDLDRDSPPANGSADRHTPPELLPNYVPERTVSTLDLSGEAAEYPAPFAKMHEKVNPIGDSSVFDGESGGHSLPPLDAESTKYWRTYLTKVKAGDVRRLKEKLESRNVIYPSPVDYRSPRHSPSSSPHREKADVHSRTGPIVIRRHETADVDRLKWKYEHEGRARVRSTCNRTTTLNRYDRPFVPRTKIISKIVALQRSKSKSPPRDGTWEQYRKRILENRVLRGGLRGGKVGQLRSKFEAFYLAQNKDISLLGHMYTSTPDLCELREIPQSIRLTRPFREDMYRAVPAQVTDREPSNRRNPVQNVVGPQTYSTFDPAKHRPVSRYVPIESYSPPLKTSTPVPMYHTLPRANTTPVPTYRTVPRANSTPVPTYHTVPRANSTPVPMYNTVPRANTGRRLPSPVHREPLIGPIPTPKSQSFGSLPSDCRPFDRAASPHKYNEGQVNIHYRTPVRALEKEFIPEDELRRRQASQMRRLYEEERHRKFLQELQDQEMRRHQDFLSPTQKTQLIPLDRYDNLFDDSRPRSRDRDRLTPDSKTIGRALHDFIAQSSRYDVWELSIRKGDLVYIRRQVDPNWYEGEHNAMHGIFPVSYVELIPYDEATSGTTAKRVAEGQARARYHFQAHTPLELPLIKGELVALTRRVDANWWEGRIGSKRGIFPDSYVEILVPPGVERHGTSVTKPVASPAAHSLIMNGSVATPAPAPPPSQRPNDYTYAPAGPRQSGYTGSPSRQLGYSTGSAYRTDSGPGSTSPSRQPGGYMPRSTSPIRQPGGYVPRPTSPTRQPSGYMPRPTSPTRQPSGYVPRSVSPPRHSGHVPRPASPSRYHGNAPRSRTTTSRTYAYARSYGQEPGRPTMHVEVNSEPVPYRALYDYLPVNEDELELREGDVVYVLEKCDDGWYVGTSQRTGLFGTFPGNYVQRL</sequence>
<reference evidence="6" key="1">
    <citation type="submission" date="2020-11" db="EMBL/GenBank/DDBJ databases">
        <authorList>
            <person name="Tran Van P."/>
        </authorList>
    </citation>
    <scope>NUCLEOTIDE SEQUENCE</scope>
</reference>
<dbReference type="PRINTS" id="PR00452">
    <property type="entry name" value="SH3DOMAIN"/>
</dbReference>
<dbReference type="FunFam" id="2.30.30.40:FF:000001">
    <property type="entry name" value="Sorbin and SH3 domain-containing protein 1 isoform 2"/>
    <property type="match status" value="1"/>
</dbReference>
<dbReference type="Gene3D" id="2.30.30.40">
    <property type="entry name" value="SH3 Domains"/>
    <property type="match status" value="3"/>
</dbReference>
<dbReference type="Pfam" id="PF00018">
    <property type="entry name" value="SH3_1"/>
    <property type="match status" value="1"/>
</dbReference>
<proteinExistence type="predicted"/>
<dbReference type="EMBL" id="LR903488">
    <property type="protein sequence ID" value="CAD7251951.1"/>
    <property type="molecule type" value="Genomic_DNA"/>
</dbReference>
<feature type="compositionally biased region" description="Low complexity" evidence="4">
    <location>
        <begin position="725"/>
        <end position="739"/>
    </location>
</feature>
<feature type="compositionally biased region" description="Polar residues" evidence="4">
    <location>
        <begin position="1677"/>
        <end position="1708"/>
    </location>
</feature>
<feature type="compositionally biased region" description="Polar residues" evidence="4">
    <location>
        <begin position="118"/>
        <end position="127"/>
    </location>
</feature>
<dbReference type="InterPro" id="IPR050384">
    <property type="entry name" value="Endophilin_SH3RF"/>
</dbReference>
<evidence type="ECO:0000256" key="3">
    <source>
        <dbReference type="PROSITE-ProRule" id="PRU00192"/>
    </source>
</evidence>
<feature type="region of interest" description="Disordered" evidence="4">
    <location>
        <begin position="1649"/>
        <end position="1791"/>
    </location>
</feature>
<dbReference type="InterPro" id="IPR001452">
    <property type="entry name" value="SH3_domain"/>
</dbReference>
<feature type="region of interest" description="Disordered" evidence="4">
    <location>
        <begin position="716"/>
        <end position="819"/>
    </location>
</feature>
<dbReference type="CDD" id="cd11781">
    <property type="entry name" value="SH3_Sorbs_1"/>
    <property type="match status" value="1"/>
</dbReference>
<dbReference type="SUPFAM" id="SSF50044">
    <property type="entry name" value="SH3-domain"/>
    <property type="match status" value="3"/>
</dbReference>
<feature type="compositionally biased region" description="Low complexity" evidence="4">
    <location>
        <begin position="1307"/>
        <end position="1318"/>
    </location>
</feature>
<feature type="region of interest" description="Disordered" evidence="4">
    <location>
        <begin position="1245"/>
        <end position="1272"/>
    </location>
</feature>
<keyword evidence="1 3" id="KW-0728">SH3 domain</keyword>
<dbReference type="Pfam" id="PF14604">
    <property type="entry name" value="SH3_9"/>
    <property type="match status" value="1"/>
</dbReference>
<feature type="compositionally biased region" description="Polar residues" evidence="4">
    <location>
        <begin position="384"/>
        <end position="399"/>
    </location>
</feature>
<feature type="compositionally biased region" description="Polar residues" evidence="4">
    <location>
        <begin position="1253"/>
        <end position="1268"/>
    </location>
</feature>
<feature type="compositionally biased region" description="Basic and acidic residues" evidence="4">
    <location>
        <begin position="149"/>
        <end position="179"/>
    </location>
</feature>
<feature type="compositionally biased region" description="Low complexity" evidence="4">
    <location>
        <begin position="128"/>
        <end position="144"/>
    </location>
</feature>
<evidence type="ECO:0000313" key="7">
    <source>
        <dbReference type="Proteomes" id="UP000677054"/>
    </source>
</evidence>
<dbReference type="PROSITE" id="PS50002">
    <property type="entry name" value="SH3"/>
    <property type="match status" value="3"/>
</dbReference>
<dbReference type="Proteomes" id="UP000677054">
    <property type="component" value="Unassembled WGS sequence"/>
</dbReference>
<feature type="region of interest" description="Disordered" evidence="4">
    <location>
        <begin position="101"/>
        <end position="452"/>
    </location>
</feature>
<feature type="compositionally biased region" description="Basic and acidic residues" evidence="4">
    <location>
        <begin position="207"/>
        <end position="218"/>
    </location>
</feature>
<evidence type="ECO:0000259" key="5">
    <source>
        <dbReference type="PROSITE" id="PS50002"/>
    </source>
</evidence>
<evidence type="ECO:0000256" key="4">
    <source>
        <dbReference type="SAM" id="MobiDB-lite"/>
    </source>
</evidence>
<feature type="compositionally biased region" description="Polar residues" evidence="4">
    <location>
        <begin position="805"/>
        <end position="819"/>
    </location>
</feature>
<gene>
    <name evidence="6" type="ORF">DSTB1V02_LOCUS11712</name>
</gene>
<feature type="compositionally biased region" description="Basic and acidic residues" evidence="4">
    <location>
        <begin position="239"/>
        <end position="275"/>
    </location>
</feature>
<feature type="region of interest" description="Disordered" evidence="4">
    <location>
        <begin position="1065"/>
        <end position="1090"/>
    </location>
</feature>